<comment type="subcellular location">
    <subcellularLocation>
        <location evidence="1">Cell membrane</location>
        <topology evidence="1">Multi-pass membrane protein</topology>
    </subcellularLocation>
</comment>
<dbReference type="OrthoDB" id="9800498at2"/>
<evidence type="ECO:0000256" key="2">
    <source>
        <dbReference type="ARBA" id="ARBA00006228"/>
    </source>
</evidence>
<keyword evidence="5 7" id="KW-1133">Transmembrane helix</keyword>
<evidence type="ECO:0000256" key="3">
    <source>
        <dbReference type="ARBA" id="ARBA00022475"/>
    </source>
</evidence>
<dbReference type="GO" id="GO:0005886">
    <property type="term" value="C:plasma membrane"/>
    <property type="evidence" value="ECO:0007669"/>
    <property type="project" value="UniProtKB-SubCell"/>
</dbReference>
<keyword evidence="4 7" id="KW-0812">Transmembrane</keyword>
<gene>
    <name evidence="8" type="primary">mrpE</name>
    <name evidence="8" type="ORF">Pan265_14230</name>
</gene>
<keyword evidence="9" id="KW-1185">Reference proteome</keyword>
<dbReference type="AlphaFoldDB" id="A0A518BX64"/>
<name>A0A518BX64_9BACT</name>
<reference evidence="8 9" key="1">
    <citation type="submission" date="2019-02" db="EMBL/GenBank/DDBJ databases">
        <title>Deep-cultivation of Planctomycetes and their phenomic and genomic characterization uncovers novel biology.</title>
        <authorList>
            <person name="Wiegand S."/>
            <person name="Jogler M."/>
            <person name="Boedeker C."/>
            <person name="Pinto D."/>
            <person name="Vollmers J."/>
            <person name="Rivas-Marin E."/>
            <person name="Kohn T."/>
            <person name="Peeters S.H."/>
            <person name="Heuer A."/>
            <person name="Rast P."/>
            <person name="Oberbeckmann S."/>
            <person name="Bunk B."/>
            <person name="Jeske O."/>
            <person name="Meyerdierks A."/>
            <person name="Storesund J.E."/>
            <person name="Kallscheuer N."/>
            <person name="Luecker S."/>
            <person name="Lage O.M."/>
            <person name="Pohl T."/>
            <person name="Merkel B.J."/>
            <person name="Hornburger P."/>
            <person name="Mueller R.-W."/>
            <person name="Bruemmer F."/>
            <person name="Labrenz M."/>
            <person name="Spormann A.M."/>
            <person name="Op den Camp H."/>
            <person name="Overmann J."/>
            <person name="Amann R."/>
            <person name="Jetten M.S.M."/>
            <person name="Mascher T."/>
            <person name="Medema M.H."/>
            <person name="Devos D.P."/>
            <person name="Kaster A.-K."/>
            <person name="Ovreas L."/>
            <person name="Rohde M."/>
            <person name="Galperin M.Y."/>
            <person name="Jogler C."/>
        </authorList>
    </citation>
    <scope>NUCLEOTIDE SEQUENCE [LARGE SCALE GENOMIC DNA]</scope>
    <source>
        <strain evidence="8 9">Pan265</strain>
    </source>
</reference>
<dbReference type="PANTHER" id="PTHR34584">
    <property type="entry name" value="NA(+)/H(+) ANTIPORTER SUBUNIT E1"/>
    <property type="match status" value="1"/>
</dbReference>
<keyword evidence="3" id="KW-1003">Cell membrane</keyword>
<organism evidence="8 9">
    <name type="scientific">Mucisphaera calidilacus</name>
    <dbReference type="NCBI Taxonomy" id="2527982"/>
    <lineage>
        <taxon>Bacteria</taxon>
        <taxon>Pseudomonadati</taxon>
        <taxon>Planctomycetota</taxon>
        <taxon>Phycisphaerae</taxon>
        <taxon>Phycisphaerales</taxon>
        <taxon>Phycisphaeraceae</taxon>
        <taxon>Mucisphaera</taxon>
    </lineage>
</organism>
<keyword evidence="6 7" id="KW-0472">Membrane</keyword>
<dbReference type="Pfam" id="PF01899">
    <property type="entry name" value="MNHE"/>
    <property type="match status" value="1"/>
</dbReference>
<dbReference type="PANTHER" id="PTHR34584:SF1">
    <property type="entry name" value="NA(+)_H(+) ANTIPORTER SUBUNIT E1"/>
    <property type="match status" value="1"/>
</dbReference>
<comment type="similarity">
    <text evidence="2">Belongs to the CPA3 antiporters (TC 2.A.63) subunit E family.</text>
</comment>
<dbReference type="EMBL" id="CP036280">
    <property type="protein sequence ID" value="QDU71572.1"/>
    <property type="molecule type" value="Genomic_DNA"/>
</dbReference>
<evidence type="ECO:0000256" key="4">
    <source>
        <dbReference type="ARBA" id="ARBA00022692"/>
    </source>
</evidence>
<feature type="transmembrane region" description="Helical" evidence="7">
    <location>
        <begin position="57"/>
        <end position="77"/>
    </location>
</feature>
<evidence type="ECO:0000256" key="7">
    <source>
        <dbReference type="SAM" id="Phobius"/>
    </source>
</evidence>
<proteinExistence type="inferred from homology"/>
<accession>A0A518BX64</accession>
<dbReference type="PIRSF" id="PIRSF019239">
    <property type="entry name" value="MrpE"/>
    <property type="match status" value="1"/>
</dbReference>
<evidence type="ECO:0000313" key="8">
    <source>
        <dbReference type="EMBL" id="QDU71572.1"/>
    </source>
</evidence>
<dbReference type="InterPro" id="IPR002758">
    <property type="entry name" value="Cation_antiport_E"/>
</dbReference>
<evidence type="ECO:0000256" key="5">
    <source>
        <dbReference type="ARBA" id="ARBA00022989"/>
    </source>
</evidence>
<evidence type="ECO:0000256" key="1">
    <source>
        <dbReference type="ARBA" id="ARBA00004651"/>
    </source>
</evidence>
<dbReference type="Proteomes" id="UP000320386">
    <property type="component" value="Chromosome"/>
</dbReference>
<evidence type="ECO:0000313" key="9">
    <source>
        <dbReference type="Proteomes" id="UP000320386"/>
    </source>
</evidence>
<protein>
    <submittedName>
        <fullName evidence="8">Na(+)/H(+) antiporter subunit E</fullName>
    </submittedName>
</protein>
<dbReference type="GO" id="GO:0008324">
    <property type="term" value="F:monoatomic cation transmembrane transporter activity"/>
    <property type="evidence" value="ECO:0007669"/>
    <property type="project" value="InterPro"/>
</dbReference>
<dbReference type="KEGG" id="mcad:Pan265_14230"/>
<dbReference type="RefSeq" id="WP_145445710.1">
    <property type="nucleotide sequence ID" value="NZ_CP036280.1"/>
</dbReference>
<sequence>MIGLFLLNLFLATLYMALVGSVTTLNLVFGLLIGFAITVLVSSLTGEGSYLSRITHLFSFTIYFFRILIFANLQVAYEVLTPTHHMEPRILRYDVRGLSPVQVTTLANAITLTPGTLTSDIDEEAGCLYIHSMYAGDRDKAIAEIDVLRDRIMKEVFNA</sequence>
<evidence type="ECO:0000256" key="6">
    <source>
        <dbReference type="ARBA" id="ARBA00023136"/>
    </source>
</evidence>